<keyword evidence="1" id="KW-1133">Transmembrane helix</keyword>
<keyword evidence="1" id="KW-0812">Transmembrane</keyword>
<reference evidence="2 3" key="1">
    <citation type="journal article" date="2011" name="PLoS ONE">
        <title>The entomopathogenic bacterial endosymbionts xenorhabdus and photorhabdus: convergent lifestyles from divergent genomes.</title>
        <authorList>
            <person name="Chaston J.M."/>
            <person name="Suen G."/>
            <person name="Tucker S.L."/>
            <person name="Andersen A.W."/>
            <person name="Bhasin A."/>
            <person name="Bode E."/>
            <person name="Bode H.B."/>
            <person name="Brachmann A.O."/>
            <person name="Cowles C.E."/>
            <person name="Cowles K.N."/>
            <person name="Darby C."/>
            <person name="de Leon L."/>
            <person name="Drace K."/>
            <person name="Du Z."/>
            <person name="Givaudan A."/>
            <person name="Herbert Tran E.E."/>
            <person name="Jewell K.A."/>
            <person name="Knack J.J."/>
            <person name="Krasomil-Osterfeld K.C."/>
            <person name="Kukor R."/>
            <person name="Lanois A."/>
            <person name="Latreille P."/>
            <person name="Leimgruber N.K."/>
            <person name="Lipke C.M."/>
            <person name="Liu R."/>
            <person name="Lu X."/>
            <person name="Martens E.C."/>
            <person name="Marri P.R."/>
            <person name="Medigue C."/>
            <person name="Menard M.L."/>
            <person name="Miller N.M."/>
            <person name="Morales-Soto N."/>
            <person name="Norton S."/>
            <person name="Ogier J.C."/>
            <person name="Orchard S.S."/>
            <person name="Park D."/>
            <person name="Park Y."/>
            <person name="Qurollo B.A."/>
            <person name="Sugar D.R."/>
            <person name="Richards G.R."/>
            <person name="Rouy Z."/>
            <person name="Slominski B."/>
            <person name="Slominski K."/>
            <person name="Snyder H."/>
            <person name="Tjaden B.C."/>
            <person name="van der Hoeven R."/>
            <person name="Welch R.D."/>
            <person name="Wheeler C."/>
            <person name="Xiang B."/>
            <person name="Barbazuk B."/>
            <person name="Gaudriault S."/>
            <person name="Goodner B."/>
            <person name="Slater S.C."/>
            <person name="Forst S."/>
            <person name="Goldman B.S."/>
            <person name="Goodrich-Blair H."/>
        </authorList>
    </citation>
    <scope>NUCLEOTIDE SEQUENCE [LARGE SCALE GENOMIC DNA]</scope>
    <source>
        <strain evidence="3">ATCC 19061 / DSM 3370 / CCUG 14189 / LMG 1036 / NCIMB 9965 / AN6</strain>
    </source>
</reference>
<sequence length="60" mass="7111">MINIFFVREMTVFFIVIYAMIYLSLNHSYLINKIQKIPSAIARGDKKFDNYLSILQYSTN</sequence>
<protein>
    <submittedName>
        <fullName evidence="2">Uncharacterized protein</fullName>
    </submittedName>
</protein>
<dbReference type="AlphaFoldDB" id="D3V9W9"/>
<gene>
    <name evidence="2" type="ordered locus">XNC1_1292</name>
</gene>
<evidence type="ECO:0000313" key="2">
    <source>
        <dbReference type="EMBL" id="CBJ89357.1"/>
    </source>
</evidence>
<evidence type="ECO:0000256" key="1">
    <source>
        <dbReference type="SAM" id="Phobius"/>
    </source>
</evidence>
<dbReference type="Proteomes" id="UP000008075">
    <property type="component" value="Chromosome"/>
</dbReference>
<accession>D3V9W9</accession>
<name>D3V9W9_XENNA</name>
<feature type="transmembrane region" description="Helical" evidence="1">
    <location>
        <begin position="6"/>
        <end position="25"/>
    </location>
</feature>
<evidence type="ECO:0000313" key="3">
    <source>
        <dbReference type="Proteomes" id="UP000008075"/>
    </source>
</evidence>
<keyword evidence="1" id="KW-0472">Membrane</keyword>
<dbReference type="EMBL" id="FN667742">
    <property type="protein sequence ID" value="CBJ89357.1"/>
    <property type="molecule type" value="Genomic_DNA"/>
</dbReference>
<organism evidence="2 3">
    <name type="scientific">Xenorhabdus nematophila (strain ATCC 19061 / DSM 3370 / CCUG 14189 / LMG 1036 / NCIMB 9965 / AN6)</name>
    <dbReference type="NCBI Taxonomy" id="406817"/>
    <lineage>
        <taxon>Bacteria</taxon>
        <taxon>Pseudomonadati</taxon>
        <taxon>Pseudomonadota</taxon>
        <taxon>Gammaproteobacteria</taxon>
        <taxon>Enterobacterales</taxon>
        <taxon>Morganellaceae</taxon>
        <taxon>Xenorhabdus</taxon>
    </lineage>
</organism>
<dbReference type="KEGG" id="xne:XNC1_1292"/>
<proteinExistence type="predicted"/>
<dbReference type="HOGENOM" id="CLU_2940871_0_0_6"/>
<keyword evidence="3" id="KW-1185">Reference proteome</keyword>